<dbReference type="PANTHER" id="PTHR30204:SF69">
    <property type="entry name" value="MERR-FAMILY TRANSCRIPTIONAL REGULATOR"/>
    <property type="match status" value="1"/>
</dbReference>
<evidence type="ECO:0000256" key="2">
    <source>
        <dbReference type="ARBA" id="ARBA00023015"/>
    </source>
</evidence>
<dbReference type="PANTHER" id="PTHR30204">
    <property type="entry name" value="REDOX-CYCLING DRUG-SENSING TRANSCRIPTIONAL ACTIVATOR SOXR"/>
    <property type="match status" value="1"/>
</dbReference>
<dbReference type="Gene3D" id="1.10.1660.10">
    <property type="match status" value="2"/>
</dbReference>
<keyword evidence="1" id="KW-0678">Repressor</keyword>
<evidence type="ECO:0000259" key="7">
    <source>
        <dbReference type="PROSITE" id="PS50937"/>
    </source>
</evidence>
<keyword evidence="4" id="KW-0804">Transcription</keyword>
<dbReference type="CDD" id="cd00592">
    <property type="entry name" value="HTH_MerR-like"/>
    <property type="match status" value="1"/>
</dbReference>
<sequence length="341" mass="37426">MDKLYTIQEVATKLNLSDKTLRRWEEAGRFTPSRTLGNQRRYSIEDLQILDALKHGTILKQSDLLNLEQAALLCGVSSTTLIRWENDGKIHPFITAGNTYYPRQKLMEKLDELKCARGSGLPAQAGPFEGTVPERNSRLQAEKGPPPRRGGTVPTGYLTHILITLLLLFSYHLIFNMKPTKLDSPTPSSTTTISDPTIDLLKTMLAPTGALTTTSLTLHSSFAPTTPVSGTIYFDNLSSSLKIYKGNAWSDLAGTTTTLKVNDATLIMSSATLPKGKNQTSVTHDQLTPTTPVTITFTSDYAPAKKYWVTVGQGSFTIHTDFPVSSDVPFNYSFFVGIITS</sequence>
<feature type="domain" description="HTH merR-type" evidence="7">
    <location>
        <begin position="4"/>
        <end position="76"/>
    </location>
</feature>
<dbReference type="AlphaFoldDB" id="A0A2H0WYC7"/>
<keyword evidence="6" id="KW-0472">Membrane</keyword>
<dbReference type="SMART" id="SM00422">
    <property type="entry name" value="HTH_MERR"/>
    <property type="match status" value="1"/>
</dbReference>
<protein>
    <recommendedName>
        <fullName evidence="7">HTH merR-type domain-containing protein</fullName>
    </recommendedName>
</protein>
<dbReference type="InterPro" id="IPR000551">
    <property type="entry name" value="MerR-type_HTH_dom"/>
</dbReference>
<keyword evidence="6" id="KW-0812">Transmembrane</keyword>
<keyword evidence="3" id="KW-0238">DNA-binding</keyword>
<dbReference type="GO" id="GO:0003677">
    <property type="term" value="F:DNA binding"/>
    <property type="evidence" value="ECO:0007669"/>
    <property type="project" value="UniProtKB-KW"/>
</dbReference>
<gene>
    <name evidence="8" type="ORF">COT54_03525</name>
</gene>
<comment type="caution">
    <text evidence="8">The sequence shown here is derived from an EMBL/GenBank/DDBJ whole genome shotgun (WGS) entry which is preliminary data.</text>
</comment>
<dbReference type="InterPro" id="IPR047057">
    <property type="entry name" value="MerR_fam"/>
</dbReference>
<dbReference type="EMBL" id="PEYY01000131">
    <property type="protein sequence ID" value="PIS17652.1"/>
    <property type="molecule type" value="Genomic_DNA"/>
</dbReference>
<proteinExistence type="predicted"/>
<evidence type="ECO:0000256" key="5">
    <source>
        <dbReference type="SAM" id="MobiDB-lite"/>
    </source>
</evidence>
<dbReference type="PROSITE" id="PS50937">
    <property type="entry name" value="HTH_MERR_2"/>
    <property type="match status" value="1"/>
</dbReference>
<evidence type="ECO:0000313" key="9">
    <source>
        <dbReference type="Proteomes" id="UP000229574"/>
    </source>
</evidence>
<keyword evidence="6" id="KW-1133">Transmembrane helix</keyword>
<evidence type="ECO:0000256" key="3">
    <source>
        <dbReference type="ARBA" id="ARBA00023125"/>
    </source>
</evidence>
<accession>A0A2H0WYC7</accession>
<keyword evidence="2" id="KW-0805">Transcription regulation</keyword>
<evidence type="ECO:0000313" key="8">
    <source>
        <dbReference type="EMBL" id="PIS17652.1"/>
    </source>
</evidence>
<dbReference type="GO" id="GO:0003700">
    <property type="term" value="F:DNA-binding transcription factor activity"/>
    <property type="evidence" value="ECO:0007669"/>
    <property type="project" value="InterPro"/>
</dbReference>
<evidence type="ECO:0000256" key="1">
    <source>
        <dbReference type="ARBA" id="ARBA00022491"/>
    </source>
</evidence>
<evidence type="ECO:0000256" key="4">
    <source>
        <dbReference type="ARBA" id="ARBA00023163"/>
    </source>
</evidence>
<feature type="region of interest" description="Disordered" evidence="5">
    <location>
        <begin position="121"/>
        <end position="152"/>
    </location>
</feature>
<dbReference type="InterPro" id="IPR009061">
    <property type="entry name" value="DNA-bd_dom_put_sf"/>
</dbReference>
<dbReference type="Proteomes" id="UP000229574">
    <property type="component" value="Unassembled WGS sequence"/>
</dbReference>
<organism evidence="8 9">
    <name type="scientific">Candidatus Collierbacteria bacterium CG09_land_8_20_14_0_10_46_12</name>
    <dbReference type="NCBI Taxonomy" id="1974533"/>
    <lineage>
        <taxon>Bacteria</taxon>
        <taxon>Candidatus Collieribacteriota</taxon>
    </lineage>
</organism>
<evidence type="ECO:0000256" key="6">
    <source>
        <dbReference type="SAM" id="Phobius"/>
    </source>
</evidence>
<name>A0A2H0WYC7_9BACT</name>
<dbReference type="SUPFAM" id="SSF46955">
    <property type="entry name" value="Putative DNA-binding domain"/>
    <property type="match status" value="1"/>
</dbReference>
<dbReference type="Pfam" id="PF00376">
    <property type="entry name" value="MerR"/>
    <property type="match status" value="1"/>
</dbReference>
<reference evidence="9" key="1">
    <citation type="submission" date="2017-09" db="EMBL/GenBank/DDBJ databases">
        <title>Depth-based differentiation of microbial function through sediment-hosted aquifers and enrichment of novel symbionts in the deep terrestrial subsurface.</title>
        <authorList>
            <person name="Probst A.J."/>
            <person name="Ladd B."/>
            <person name="Jarett J.K."/>
            <person name="Geller-Mcgrath D.E."/>
            <person name="Sieber C.M.K."/>
            <person name="Emerson J.B."/>
            <person name="Anantharaman K."/>
            <person name="Thomas B.C."/>
            <person name="Malmstrom R."/>
            <person name="Stieglmeier M."/>
            <person name="Klingl A."/>
            <person name="Woyke T."/>
            <person name="Ryan C.M."/>
            <person name="Banfield J.F."/>
        </authorList>
    </citation>
    <scope>NUCLEOTIDE SEQUENCE [LARGE SCALE GENOMIC DNA]</scope>
</reference>
<feature type="transmembrane region" description="Helical" evidence="6">
    <location>
        <begin position="157"/>
        <end position="175"/>
    </location>
</feature>